<feature type="transmembrane region" description="Helical" evidence="5">
    <location>
        <begin position="151"/>
        <end position="171"/>
    </location>
</feature>
<evidence type="ECO:0000256" key="2">
    <source>
        <dbReference type="ARBA" id="ARBA00022692"/>
    </source>
</evidence>
<dbReference type="InterPro" id="IPR050598">
    <property type="entry name" value="AminoAcid_Transporter"/>
</dbReference>
<comment type="subcellular location">
    <subcellularLocation>
        <location evidence="1">Membrane</location>
        <topology evidence="1">Multi-pass membrane protein</topology>
    </subcellularLocation>
</comment>
<comment type="caution">
    <text evidence="6">The sequence shown here is derived from an EMBL/GenBank/DDBJ whole genome shotgun (WGS) entry which is preliminary data.</text>
</comment>
<dbReference type="GO" id="GO:0016020">
    <property type="term" value="C:membrane"/>
    <property type="evidence" value="ECO:0007669"/>
    <property type="project" value="UniProtKB-SubCell"/>
</dbReference>
<dbReference type="EMBL" id="LZYO01000128">
    <property type="protein sequence ID" value="ODH30045.1"/>
    <property type="molecule type" value="Genomic_DNA"/>
</dbReference>
<proteinExistence type="predicted"/>
<feature type="transmembrane region" description="Helical" evidence="5">
    <location>
        <begin position="106"/>
        <end position="130"/>
    </location>
</feature>
<keyword evidence="4 5" id="KW-0472">Membrane</keyword>
<dbReference type="VEuPathDB" id="FungiDB:PADG_00158"/>
<dbReference type="InterPro" id="IPR002293">
    <property type="entry name" value="AA/rel_permease1"/>
</dbReference>
<dbReference type="PANTHER" id="PTHR11785:SF532">
    <property type="entry name" value="TRANSPORTER, PUTATIVE (EUROFUNG)-RELATED"/>
    <property type="match status" value="1"/>
</dbReference>
<feature type="transmembrane region" description="Helical" evidence="5">
    <location>
        <begin position="227"/>
        <end position="247"/>
    </location>
</feature>
<evidence type="ECO:0000256" key="1">
    <source>
        <dbReference type="ARBA" id="ARBA00004141"/>
    </source>
</evidence>
<dbReference type="AlphaFoldDB" id="A0A1D2JFD0"/>
<evidence type="ECO:0000256" key="3">
    <source>
        <dbReference type="ARBA" id="ARBA00022989"/>
    </source>
</evidence>
<organism evidence="6 7">
    <name type="scientific">Paracoccidioides brasiliensis</name>
    <dbReference type="NCBI Taxonomy" id="121759"/>
    <lineage>
        <taxon>Eukaryota</taxon>
        <taxon>Fungi</taxon>
        <taxon>Dikarya</taxon>
        <taxon>Ascomycota</taxon>
        <taxon>Pezizomycotina</taxon>
        <taxon>Eurotiomycetes</taxon>
        <taxon>Eurotiomycetidae</taxon>
        <taxon>Onygenales</taxon>
        <taxon>Ajellomycetaceae</taxon>
        <taxon>Paracoccidioides</taxon>
    </lineage>
</organism>
<dbReference type="Gene3D" id="1.20.1740.10">
    <property type="entry name" value="Amino acid/polyamine transporter I"/>
    <property type="match status" value="1"/>
</dbReference>
<keyword evidence="2 5" id="KW-0812">Transmembrane</keyword>
<dbReference type="VEuPathDB" id="FungiDB:PABG_11797"/>
<evidence type="ECO:0000256" key="5">
    <source>
        <dbReference type="SAM" id="Phobius"/>
    </source>
</evidence>
<name>A0A1D2JFD0_PARBR</name>
<accession>A0A1D2JFD0</accession>
<keyword evidence="3 5" id="KW-1133">Transmembrane helix</keyword>
<reference evidence="6 7" key="1">
    <citation type="submission" date="2016-06" db="EMBL/GenBank/DDBJ databases">
        <authorList>
            <person name="Kjaerup R.B."/>
            <person name="Dalgaard T.S."/>
            <person name="Juul-Madsen H.R."/>
        </authorList>
    </citation>
    <scope>NUCLEOTIDE SEQUENCE [LARGE SCALE GENOMIC DNA]</scope>
    <source>
        <strain evidence="6 7">Pb300</strain>
    </source>
</reference>
<dbReference type="GO" id="GO:0015179">
    <property type="term" value="F:L-amino acid transmembrane transporter activity"/>
    <property type="evidence" value="ECO:0007669"/>
    <property type="project" value="TreeGrafter"/>
</dbReference>
<sequence length="250" mass="28097">MTSGMIEIRRGFSRHLYVLISFDAEHWRRIIGTGIFARPGLIAESVGSIDLSLSNYVDFLWRHLDWGMLTLSNAMFKVSYAYAGMVNANTVLNEVSNPIPTLKLEALVAPAALVTATSLYLLINIAYFCVIPLDDIKRSGEIIAAFFLRRYFGFGLGNVTLPLAIAISSAGNDRSFRSQRLSLALVYWNLWTVLIPRWKGYVLEEKIEILKDGTSISNWSGRKYDTYFLQCLSVGTCVGRFFLLISVKVD</sequence>
<dbReference type="Proteomes" id="UP000242814">
    <property type="component" value="Unassembled WGS sequence"/>
</dbReference>
<evidence type="ECO:0000313" key="6">
    <source>
        <dbReference type="EMBL" id="ODH30045.1"/>
    </source>
</evidence>
<dbReference type="PANTHER" id="PTHR11785">
    <property type="entry name" value="AMINO ACID TRANSPORTER"/>
    <property type="match status" value="1"/>
</dbReference>
<gene>
    <name evidence="6" type="ORF">ACO22_03645</name>
</gene>
<evidence type="ECO:0000313" key="7">
    <source>
        <dbReference type="Proteomes" id="UP000242814"/>
    </source>
</evidence>
<dbReference type="Pfam" id="PF13520">
    <property type="entry name" value="AA_permease_2"/>
    <property type="match status" value="1"/>
</dbReference>
<evidence type="ECO:0000256" key="4">
    <source>
        <dbReference type="ARBA" id="ARBA00023136"/>
    </source>
</evidence>
<protein>
    <submittedName>
        <fullName evidence="6">Uncharacterized protein</fullName>
    </submittedName>
</protein>